<dbReference type="FunFam" id="3.30.470.20:FF:000036">
    <property type="entry name" value="Inositol hexakisphosphate and diphosphoinositol-pentakisphosphate kinase"/>
    <property type="match status" value="1"/>
</dbReference>
<feature type="domain" description="ATP-grasp fold RimK-type" evidence="12">
    <location>
        <begin position="282"/>
        <end position="374"/>
    </location>
</feature>
<dbReference type="Gene3D" id="3.30.470.20">
    <property type="entry name" value="ATP-grasp fold, B domain"/>
    <property type="match status" value="1"/>
</dbReference>
<evidence type="ECO:0000256" key="8">
    <source>
        <dbReference type="ARBA" id="ARBA00033696"/>
    </source>
</evidence>
<comment type="subcellular location">
    <subcellularLocation>
        <location evidence="10">Cytoplasm</location>
        <location evidence="10">Cytoskeleton</location>
    </subcellularLocation>
</comment>
<dbReference type="GO" id="GO:0006020">
    <property type="term" value="P:inositol metabolic process"/>
    <property type="evidence" value="ECO:0007669"/>
    <property type="project" value="TreeGrafter"/>
</dbReference>
<organism evidence="14 15">
    <name type="scientific">Microbotryum saponariae</name>
    <dbReference type="NCBI Taxonomy" id="289078"/>
    <lineage>
        <taxon>Eukaryota</taxon>
        <taxon>Fungi</taxon>
        <taxon>Dikarya</taxon>
        <taxon>Basidiomycota</taxon>
        <taxon>Pucciniomycotina</taxon>
        <taxon>Microbotryomycetes</taxon>
        <taxon>Microbotryales</taxon>
        <taxon>Microbotryaceae</taxon>
        <taxon>Microbotryum</taxon>
    </lineage>
</organism>
<keyword evidence="2 10" id="KW-0963">Cytoplasm</keyword>
<dbReference type="GO" id="GO:0005829">
    <property type="term" value="C:cytosol"/>
    <property type="evidence" value="ECO:0007669"/>
    <property type="project" value="TreeGrafter"/>
</dbReference>
<evidence type="ECO:0000256" key="2">
    <source>
        <dbReference type="ARBA" id="ARBA00022490"/>
    </source>
</evidence>
<dbReference type="PANTHER" id="PTHR12750:SF9">
    <property type="entry name" value="INOSITOL HEXAKISPHOSPHATE AND DIPHOSPHOINOSITOL-PENTAKISPHOSPHATE KINASE"/>
    <property type="match status" value="1"/>
</dbReference>
<feature type="compositionally biased region" description="Low complexity" evidence="11">
    <location>
        <begin position="30"/>
        <end position="44"/>
    </location>
</feature>
<dbReference type="Proteomes" id="UP000249723">
    <property type="component" value="Unassembled WGS sequence"/>
</dbReference>
<reference evidence="15" key="1">
    <citation type="submission" date="2016-10" db="EMBL/GenBank/DDBJ databases">
        <authorList>
            <person name="Jeantristanb JTB J.-T."/>
            <person name="Ricardo R."/>
        </authorList>
    </citation>
    <scope>NUCLEOTIDE SEQUENCE [LARGE SCALE GENOMIC DNA]</scope>
</reference>
<dbReference type="GO" id="GO:0033857">
    <property type="term" value="F:5-diphosphoinositol pentakisphosphate 1-kinase activity"/>
    <property type="evidence" value="ECO:0007669"/>
    <property type="project" value="TreeGrafter"/>
</dbReference>
<evidence type="ECO:0000256" key="9">
    <source>
        <dbReference type="ARBA" id="ARBA00034629"/>
    </source>
</evidence>
<dbReference type="Pfam" id="PF08443">
    <property type="entry name" value="RimK"/>
    <property type="match status" value="1"/>
</dbReference>
<dbReference type="Pfam" id="PF00328">
    <property type="entry name" value="His_Phos_2"/>
    <property type="match status" value="1"/>
</dbReference>
<dbReference type="GO" id="GO:0005524">
    <property type="term" value="F:ATP binding"/>
    <property type="evidence" value="ECO:0007669"/>
    <property type="project" value="UniProtKB-KW"/>
</dbReference>
<keyword evidence="3" id="KW-0597">Phosphoprotein</keyword>
<comment type="catalytic activity">
    <reaction evidence="9">
        <text>1D-myo-inositol hexakisphosphate + ATP = 1-diphospho-1D-myo-inositol 2,3,4,5,6-pentakisphosphate + ADP</text>
        <dbReference type="Rhea" id="RHEA:37459"/>
        <dbReference type="ChEBI" id="CHEBI:30616"/>
        <dbReference type="ChEBI" id="CHEBI:58130"/>
        <dbReference type="ChEBI" id="CHEBI:74946"/>
        <dbReference type="ChEBI" id="CHEBI:456216"/>
        <dbReference type="EC" id="2.7.4.24"/>
    </reaction>
    <physiologicalReaction direction="left-to-right" evidence="9">
        <dbReference type="Rhea" id="RHEA:37460"/>
    </physiologicalReaction>
</comment>
<evidence type="ECO:0000259" key="12">
    <source>
        <dbReference type="Pfam" id="PF08443"/>
    </source>
</evidence>
<dbReference type="GO" id="GO:0052723">
    <property type="term" value="F:inositol hexakisphosphate 1-kinase activity"/>
    <property type="evidence" value="ECO:0007669"/>
    <property type="project" value="RHEA"/>
</dbReference>
<proteinExistence type="inferred from homology"/>
<feature type="compositionally biased region" description="Basic and acidic residues" evidence="11">
    <location>
        <begin position="776"/>
        <end position="787"/>
    </location>
</feature>
<dbReference type="Gene3D" id="3.40.50.1240">
    <property type="entry name" value="Phosphoglycerate mutase-like"/>
    <property type="match status" value="1"/>
</dbReference>
<dbReference type="InterPro" id="IPR000560">
    <property type="entry name" value="His_Pase_clade-2"/>
</dbReference>
<evidence type="ECO:0000313" key="14">
    <source>
        <dbReference type="EMBL" id="SCZ88095.1"/>
    </source>
</evidence>
<evidence type="ECO:0000256" key="10">
    <source>
        <dbReference type="RuleBase" id="RU365032"/>
    </source>
</evidence>
<evidence type="ECO:0000256" key="4">
    <source>
        <dbReference type="ARBA" id="ARBA00022679"/>
    </source>
</evidence>
<protein>
    <recommendedName>
        <fullName evidence="10">Inositol hexakisphosphate and diphosphoinositol-pentakisphosphate kinase</fullName>
        <ecNumber evidence="10">2.7.4.24</ecNumber>
    </recommendedName>
</protein>
<comment type="function">
    <text evidence="10">Bifunctional inositol kinase that acts in concert with the IP6K kinases to synthesize the diphosphate group-containing inositol pyrophosphates diphosphoinositol pentakisphosphate, PP-InsP5, and bis-diphosphoinositol tetrakisphosphate, (PP)2-InsP4. PP-InsP5 and (PP)2-InsP4, also respectively called InsP7 and InsP8, may regulate a variety of cellular processes, including apoptosis, vesicle trafficking, cytoskeletal dynamics, and exocytosis. Phosphorylates inositol hexakisphosphate (InsP6).</text>
</comment>
<sequence>MASSTPTSPTVAPTRSFTGNVPSPPPRNPASPSTETAPPTSASALSEPLIRLGVAAMDRKARSRPMRNILSRLLATQRFEITVFGDKVILDEAIENWPVCDFLISFFSEGFPIDKASKFSSSPRTRTFSRADLAPTFKNPPAVGYVELRKPVCVNDLPLQKVFWDRRVVLQILDRIGVPTPKRLECNRDGGPQLDRAIADTIQQNIGVRVDKPRPRSEVFMKDDDTIVVDGKTMTKPFVEKPVSGEDHNVNIYFAKKKGGGARRLFRKASRDRYRVRMEGSYVYEQFVDVENAEDIKVYTLGPNFVHAETRKSPVVDGVVRRNPEGKEIRFICQLTDAEKKMARDISVAFKQNICGFDLLRAGGKSYVIDVNGWSFVKGNDFYYDKCAEILSKFCERKMPSVSKSFTPGTETAREKSWVLKSTICVGRHGDRTPKCKLKFTFKGSNPWTQPFITLLQGRTNEIILREPDQLQYIADAAEEASGLEGADKEQLEQLRKIIEKKKNTNGTKAQLKPAFKDDGTCEKVAVVVKWGGEFTHAARYQARDIAENMRKDFLIMNKSLFDHTNVYSSSERRVVATAEIFTTTFMDDKEATPDTQRLIIRKDLLDDSNAAKDEVRHRTRLGSNSECALSVVTDGLLMQMEKVKKRLKILCRPGAQARPEFAWPLADQTPFEVVKETIELMRHHRTVMHRNWESLAVEKIQIRWCCGEYPYLFRERWEALFADWCDVELEKFDPSRVSELYDSLKYDALHNRVFLETIFGNGSTPRASSLSLDSRSSEKEDQSGPPKKLRELYKRAKLLFDLIAPQEYGIEKSEKEEIGLLTSLPLLEQLIKNLKSAREETHASANFYFTKESHIHTLVNLVTLSELPIVMPQVPELDYMSYIAFEVYERTKGQTKELSVRVSLSEGAHSAVLDASLDAKHALQVQPRRALTDYLDLDVAIETLGRHSAKAEAKQIKKSTTKLEGLLPIEGDEIFKGAQRQLEEIREFKPNRPGSLYSAGSERGE</sequence>
<dbReference type="STRING" id="289078.A0A2X0KCX1"/>
<dbReference type="Pfam" id="PF18086">
    <property type="entry name" value="PPIP5K2_N"/>
    <property type="match status" value="1"/>
</dbReference>
<dbReference type="EMBL" id="FMWP01000012">
    <property type="protein sequence ID" value="SCZ88095.1"/>
    <property type="molecule type" value="Genomic_DNA"/>
</dbReference>
<dbReference type="EC" id="2.7.4.24" evidence="10"/>
<gene>
    <name evidence="14" type="ORF">BZ3500_MVSOF-1268-A1-R1_CHR2-1G04185</name>
</gene>
<evidence type="ECO:0000256" key="1">
    <source>
        <dbReference type="ARBA" id="ARBA00005609"/>
    </source>
</evidence>
<accession>A0A2X0KCX1</accession>
<dbReference type="GO" id="GO:0005856">
    <property type="term" value="C:cytoskeleton"/>
    <property type="evidence" value="ECO:0007669"/>
    <property type="project" value="UniProtKB-SubCell"/>
</dbReference>
<keyword evidence="6 10" id="KW-0418">Kinase</keyword>
<dbReference type="PANTHER" id="PTHR12750">
    <property type="entry name" value="DIPHOSPHOINOSITOL PENTAKISPHOSPHATE KINASE"/>
    <property type="match status" value="1"/>
</dbReference>
<dbReference type="InterPro" id="IPR013651">
    <property type="entry name" value="ATP-grasp_RimK-type"/>
</dbReference>
<evidence type="ECO:0000256" key="7">
    <source>
        <dbReference type="ARBA" id="ARBA00022840"/>
    </source>
</evidence>
<dbReference type="AlphaFoldDB" id="A0A2X0KCX1"/>
<dbReference type="SUPFAM" id="SSF56059">
    <property type="entry name" value="Glutathione synthetase ATP-binding domain-like"/>
    <property type="match status" value="1"/>
</dbReference>
<dbReference type="InterPro" id="IPR037446">
    <property type="entry name" value="His_Pase_VIP1"/>
</dbReference>
<dbReference type="SUPFAM" id="SSF53254">
    <property type="entry name" value="Phosphoglycerate mutase-like"/>
    <property type="match status" value="1"/>
</dbReference>
<dbReference type="Gene3D" id="3.40.50.11950">
    <property type="match status" value="1"/>
</dbReference>
<evidence type="ECO:0000259" key="13">
    <source>
        <dbReference type="Pfam" id="PF18086"/>
    </source>
</evidence>
<dbReference type="InterPro" id="IPR040557">
    <property type="entry name" value="VIP1_N"/>
</dbReference>
<evidence type="ECO:0000256" key="6">
    <source>
        <dbReference type="ARBA" id="ARBA00022777"/>
    </source>
</evidence>
<evidence type="ECO:0000313" key="15">
    <source>
        <dbReference type="Proteomes" id="UP000249723"/>
    </source>
</evidence>
<keyword evidence="7 10" id="KW-0067">ATP-binding</keyword>
<dbReference type="OrthoDB" id="18042at2759"/>
<comment type="catalytic activity">
    <reaction evidence="8">
        <text>5-diphospho-1D-myo-inositol 1,2,3,4,6-pentakisphosphate + ATP + H(+) = 1,5-bis(diphospho)-1D-myo-inositol 2,3,4,6-tetrakisphosphate + ADP</text>
        <dbReference type="Rhea" id="RHEA:10276"/>
        <dbReference type="ChEBI" id="CHEBI:15378"/>
        <dbReference type="ChEBI" id="CHEBI:30616"/>
        <dbReference type="ChEBI" id="CHEBI:58628"/>
        <dbReference type="ChEBI" id="CHEBI:77983"/>
        <dbReference type="ChEBI" id="CHEBI:456216"/>
        <dbReference type="EC" id="2.7.4.24"/>
    </reaction>
    <physiologicalReaction direction="left-to-right" evidence="8">
        <dbReference type="Rhea" id="RHEA:10277"/>
    </physiologicalReaction>
</comment>
<feature type="compositionally biased region" description="Low complexity" evidence="11">
    <location>
        <begin position="1"/>
        <end position="16"/>
    </location>
</feature>
<dbReference type="InterPro" id="IPR029033">
    <property type="entry name" value="His_PPase_superfam"/>
</dbReference>
<comment type="similarity">
    <text evidence="1 10">Belongs to the histidine acid phosphatase family. VIP1 subfamily.</text>
</comment>
<dbReference type="GO" id="GO:0032958">
    <property type="term" value="P:inositol phosphate biosynthetic process"/>
    <property type="evidence" value="ECO:0007669"/>
    <property type="project" value="TreeGrafter"/>
</dbReference>
<keyword evidence="5 10" id="KW-0547">Nucleotide-binding</keyword>
<name>A0A2X0KCX1_9BASI</name>
<keyword evidence="15" id="KW-1185">Reference proteome</keyword>
<evidence type="ECO:0000256" key="3">
    <source>
        <dbReference type="ARBA" id="ARBA00022553"/>
    </source>
</evidence>
<evidence type="ECO:0000256" key="5">
    <source>
        <dbReference type="ARBA" id="ARBA00022741"/>
    </source>
</evidence>
<feature type="region of interest" description="Disordered" evidence="11">
    <location>
        <begin position="987"/>
        <end position="1006"/>
    </location>
</feature>
<feature type="region of interest" description="Disordered" evidence="11">
    <location>
        <begin position="766"/>
        <end position="787"/>
    </location>
</feature>
<keyword evidence="4 10" id="KW-0808">Transferase</keyword>
<feature type="domain" description="VIP1 N-terminal" evidence="13">
    <location>
        <begin position="50"/>
        <end position="121"/>
    </location>
</feature>
<feature type="region of interest" description="Disordered" evidence="11">
    <location>
        <begin position="1"/>
        <end position="44"/>
    </location>
</feature>
<evidence type="ECO:0000256" key="11">
    <source>
        <dbReference type="SAM" id="MobiDB-lite"/>
    </source>
</evidence>